<proteinExistence type="predicted"/>
<dbReference type="InterPro" id="IPR036397">
    <property type="entry name" value="RNaseH_sf"/>
</dbReference>
<accession>A0AAV4T290</accession>
<dbReference type="Gene3D" id="3.30.420.10">
    <property type="entry name" value="Ribonuclease H-like superfamily/Ribonuclease H"/>
    <property type="match status" value="1"/>
</dbReference>
<evidence type="ECO:0000313" key="2">
    <source>
        <dbReference type="Proteomes" id="UP001054837"/>
    </source>
</evidence>
<protein>
    <submittedName>
        <fullName evidence="1">Transposase</fullName>
    </submittedName>
</protein>
<comment type="caution">
    <text evidence="1">The sequence shown here is derived from an EMBL/GenBank/DDBJ whole genome shotgun (WGS) entry which is preliminary data.</text>
</comment>
<dbReference type="EMBL" id="BPLQ01008700">
    <property type="protein sequence ID" value="GIY38972.1"/>
    <property type="molecule type" value="Genomic_DNA"/>
</dbReference>
<dbReference type="GO" id="GO:0003676">
    <property type="term" value="F:nucleic acid binding"/>
    <property type="evidence" value="ECO:0007669"/>
    <property type="project" value="InterPro"/>
</dbReference>
<dbReference type="Proteomes" id="UP001054837">
    <property type="component" value="Unassembled WGS sequence"/>
</dbReference>
<name>A0AAV4T290_9ARAC</name>
<sequence length="117" mass="13634">MMRPVSRPLLIQIIIAQHVRLQRSSMYPICVLKKNQLGYGKEPDLWIPHQFKEIHLTQRISNCDSLLKSLQMDPFLKGLITDNKKWIVCINVNLKRSWMMHDEPAQTTAIAEVMLPV</sequence>
<reference evidence="1 2" key="1">
    <citation type="submission" date="2021-06" db="EMBL/GenBank/DDBJ databases">
        <title>Caerostris darwini draft genome.</title>
        <authorList>
            <person name="Kono N."/>
            <person name="Arakawa K."/>
        </authorList>
    </citation>
    <scope>NUCLEOTIDE SEQUENCE [LARGE SCALE GENOMIC DNA]</scope>
</reference>
<dbReference type="AlphaFoldDB" id="A0AAV4T290"/>
<evidence type="ECO:0000313" key="1">
    <source>
        <dbReference type="EMBL" id="GIY38972.1"/>
    </source>
</evidence>
<keyword evidence="2" id="KW-1185">Reference proteome</keyword>
<gene>
    <name evidence="1" type="primary">mariner</name>
    <name evidence="1" type="ORF">CDAR_240321</name>
</gene>
<organism evidence="1 2">
    <name type="scientific">Caerostris darwini</name>
    <dbReference type="NCBI Taxonomy" id="1538125"/>
    <lineage>
        <taxon>Eukaryota</taxon>
        <taxon>Metazoa</taxon>
        <taxon>Ecdysozoa</taxon>
        <taxon>Arthropoda</taxon>
        <taxon>Chelicerata</taxon>
        <taxon>Arachnida</taxon>
        <taxon>Araneae</taxon>
        <taxon>Araneomorphae</taxon>
        <taxon>Entelegynae</taxon>
        <taxon>Araneoidea</taxon>
        <taxon>Araneidae</taxon>
        <taxon>Caerostris</taxon>
    </lineage>
</organism>